<evidence type="ECO:0000313" key="2">
    <source>
        <dbReference type="Proteomes" id="UP000708208"/>
    </source>
</evidence>
<dbReference type="AlphaFoldDB" id="A0A8J2JM68"/>
<proteinExistence type="predicted"/>
<comment type="caution">
    <text evidence="1">The sequence shown here is derived from an EMBL/GenBank/DDBJ whole genome shotgun (WGS) entry which is preliminary data.</text>
</comment>
<dbReference type="Proteomes" id="UP000708208">
    <property type="component" value="Unassembled WGS sequence"/>
</dbReference>
<evidence type="ECO:0000313" key="1">
    <source>
        <dbReference type="EMBL" id="CAG7723067.1"/>
    </source>
</evidence>
<sequence length="221" mass="24059">ESKSQSKMPWNVNIFAGSYAPVFICSGTLIEEIFAVTGEDCLNKINTVNKNVILQIGSASTEYDPDRSDTVSITRTDKMEILTISAAILTLTKSKESDNLGNLPACYDKVYSVIKPTIGSMGMIPVIIPNKGIGQISLKKYKVVACPETPTPYFCVEGPANSNFGQGFFVTNDQRYSLVGIVTSKKSQVQSGGHGGTEILYVLTLNSLNPRMLPILEREYS</sequence>
<reference evidence="1" key="1">
    <citation type="submission" date="2021-06" db="EMBL/GenBank/DDBJ databases">
        <authorList>
            <person name="Hodson N. C."/>
            <person name="Mongue J. A."/>
            <person name="Jaron S. K."/>
        </authorList>
    </citation>
    <scope>NUCLEOTIDE SEQUENCE</scope>
</reference>
<name>A0A8J2JM68_9HEXA</name>
<gene>
    <name evidence="1" type="ORF">AFUS01_LOCUS12173</name>
</gene>
<dbReference type="EMBL" id="CAJVCH010095252">
    <property type="protein sequence ID" value="CAG7723067.1"/>
    <property type="molecule type" value="Genomic_DNA"/>
</dbReference>
<organism evidence="1 2">
    <name type="scientific">Allacma fusca</name>
    <dbReference type="NCBI Taxonomy" id="39272"/>
    <lineage>
        <taxon>Eukaryota</taxon>
        <taxon>Metazoa</taxon>
        <taxon>Ecdysozoa</taxon>
        <taxon>Arthropoda</taxon>
        <taxon>Hexapoda</taxon>
        <taxon>Collembola</taxon>
        <taxon>Symphypleona</taxon>
        <taxon>Sminthuridae</taxon>
        <taxon>Allacma</taxon>
    </lineage>
</organism>
<feature type="non-terminal residue" evidence="1">
    <location>
        <position position="1"/>
    </location>
</feature>
<accession>A0A8J2JM68</accession>
<keyword evidence="2" id="KW-1185">Reference proteome</keyword>
<protein>
    <submittedName>
        <fullName evidence="1">Uncharacterized protein</fullName>
    </submittedName>
</protein>